<organism evidence="3 4">
    <name type="scientific">Nelumbo nucifera</name>
    <name type="common">Sacred lotus</name>
    <dbReference type="NCBI Taxonomy" id="4432"/>
    <lineage>
        <taxon>Eukaryota</taxon>
        <taxon>Viridiplantae</taxon>
        <taxon>Streptophyta</taxon>
        <taxon>Embryophyta</taxon>
        <taxon>Tracheophyta</taxon>
        <taxon>Spermatophyta</taxon>
        <taxon>Magnoliopsida</taxon>
        <taxon>Proteales</taxon>
        <taxon>Nelumbonaceae</taxon>
        <taxon>Nelumbo</taxon>
    </lineage>
</organism>
<gene>
    <name evidence="4" type="primary">LOC104609080</name>
</gene>
<feature type="coiled-coil region" evidence="1">
    <location>
        <begin position="1865"/>
        <end position="2028"/>
    </location>
</feature>
<dbReference type="OMA" id="CRHELSD"/>
<keyword evidence="3" id="KW-1185">Reference proteome</keyword>
<evidence type="ECO:0000313" key="4">
    <source>
        <dbReference type="RefSeq" id="XP_010273595.1"/>
    </source>
</evidence>
<feature type="coiled-coil region" evidence="1">
    <location>
        <begin position="1703"/>
        <end position="1772"/>
    </location>
</feature>
<protein>
    <submittedName>
        <fullName evidence="4">Centromere-associated protein E isoform X1</fullName>
    </submittedName>
</protein>
<evidence type="ECO:0000256" key="1">
    <source>
        <dbReference type="SAM" id="Coils"/>
    </source>
</evidence>
<feature type="coiled-coil region" evidence="1">
    <location>
        <begin position="2075"/>
        <end position="2109"/>
    </location>
</feature>
<dbReference type="KEGG" id="nnu:104609080"/>
<accession>A0A1U8BAV6</accession>
<dbReference type="PANTHER" id="PTHR43939:SF50">
    <property type="entry name" value="NUCLEOPORIN"/>
    <property type="match status" value="1"/>
</dbReference>
<feature type="coiled-coil region" evidence="1">
    <location>
        <begin position="2438"/>
        <end position="2601"/>
    </location>
</feature>
<feature type="coiled-coil region" evidence="1">
    <location>
        <begin position="463"/>
        <end position="708"/>
    </location>
</feature>
<feature type="coiled-coil region" evidence="1">
    <location>
        <begin position="1242"/>
        <end position="1323"/>
    </location>
</feature>
<proteinExistence type="predicted"/>
<dbReference type="Proteomes" id="UP000189703">
    <property type="component" value="Unplaced"/>
</dbReference>
<feature type="coiled-coil region" evidence="1">
    <location>
        <begin position="1422"/>
        <end position="1501"/>
    </location>
</feature>
<reference evidence="4" key="1">
    <citation type="submission" date="2025-08" db="UniProtKB">
        <authorList>
            <consortium name="RefSeq"/>
        </authorList>
    </citation>
    <scope>IDENTIFICATION</scope>
</reference>
<feature type="coiled-coil region" evidence="1">
    <location>
        <begin position="2676"/>
        <end position="2717"/>
    </location>
</feature>
<dbReference type="STRING" id="4432.A0A1U8BAV6"/>
<name>A0A1U8BAV6_NELNU</name>
<keyword evidence="1" id="KW-0175">Coiled coil</keyword>
<evidence type="ECO:0000256" key="2">
    <source>
        <dbReference type="SAM" id="MobiDB-lite"/>
    </source>
</evidence>
<feature type="coiled-coil region" evidence="1">
    <location>
        <begin position="989"/>
        <end position="1016"/>
    </location>
</feature>
<dbReference type="FunCoup" id="A0A1U8BAV6">
    <property type="interactions" value="1648"/>
</dbReference>
<sequence>MEKNKKKNDMLAAGMKKFQQYRQTKGTKGSGQGKSTRKSSKSEREVHAELASAADKPSASALADGDPLSPQDADVDSVDSSLSLSVGSSVVLDTDMSTLESSGSSVGAELNRGESLSASGSVLASVDLRKEETLPTLDAKIQPGVDPSSALVTGKLNSFEADASWVNSPGTPPVEMVVGGESVNDAKLVSVELLTSPATVETTEGVAVAVKMAETYSSMINSREDQEAAGSGSNQYDGNDEKYLHDDESSEVGYVKVEHEIDGGVLETKYEGSGENLAMAVPDGEDTRKPIHGMGGISISTETTHKQEGTRASDLLLISEVQKEDLVAASSHKNNLGSLSASCDLVCEWKEGVQPDMERGMKMHEVNEQLAFPGGAGLHATKIHQKPLEVIGRDSDQGDVSNFIVLRGGSADVLESFKEEFYFTYVAKELLQLQLAEQIELQLEFDQHNCQLVDEVCRLNALLKETQKANLSLNNELVEYKSDIQAVRVEEKEQFETQLFTARGGIEETASRAHDLQAKLERSQEDYGVLLAELDELKSLVASLQKENTNLNGSVTSLKEENEKLQEGKMHVVHENEKLSADLVDHQEQLVKERGKYMQLEVDLKEAIARLEQVTVENTNLNGSLMSLMEEKNKYEEEKGYFSHDNEKLLAMLADHREQLDKESGKYLQLEVDHEEAIVHLEQLTVENANLNGSLTSLTEKNKKLEQEKGYFAHEHEKFLAELALYQDQLAKECGKYKQLEVDHKEAIGRLEQLTEENVFLSSSLEMHKAKTKEINAMQPISQAGERRNRLDSSDMLSMGHYNSTLDETSQQIQEKCDGEIASGVMGKSADLSIMEKEVVDVSVGTIELMDHLKLVEEAEGIIMQLEKAIEGLHSQSTSLSRSGGIASSAGVSKLIQAFELKVHQDDSEPEEVPLLEGERSAPDPFQLAKVQIGHMRDVLKELNLNFIKVDELFKEEQNNKKLSAVAYKELKALYEASTQQSNNLGTKNSELKVLCNALKQQVGDLEAKNSELVDKLTVYQSRICHLQNQLHEIQRSSDETAATMFSQVVNLENVVDEKLAVYQSRIGDLQSQLHEVKQSLDEMAAMMFSQVENLQKEVDEKASIVDQEWNSIVAVIYKTVEELDASIGRFCPPHGSMFLSDGFDVDSRISASVNAAIKVIEDLHMKLQSACTDHEVTRCLHEELSEKFSDLHRRNELAVVLLNRIYGDLRELINASHGDVEENDMDMNDVILLDPLQPNHYEALIEQLGKLLDERLQLENAKSELELELTKRTQEVEDMNKSNLIEQLGKLLDERLQLENAKNELELELTKRTQELEDMNKSNLDTKAVLELVEDVEGIIKAEAREIDSDKSPVSLLGSSIAVLIQKYRQASEQVSLSKDSFESKVTELNELKGRMLEISSLNLQQEDEIHLLKGSLSKTEEALQAVCTDLQAKVTELEQSEQRVSSLREKLSIAVAKGKGLITQRDGLKQSLAETSSELERCSQELQLKDTRLHEAEIKLKAYSEAGERVEALESELSYIRNSATALRESFLVKDSILQRIEELLEDLDLPEHFHSRDIIEKIEWLVRSVMGNSLPLADWDQKSSVGGGSYSDAGFVVMDAWKEDVQQSSNPADELRIKYEELQNKFYGLAEQNEMLEQSLMERNNLVQRWEEILDRINMPLQLRSMEPEDRIEWLGGALSEVYQDKDLLQRKIGNLESHCGSVTADLEELQRKISELEVTLQAVTHEKGLLSENLEILTLELENVSKKATQYELEKYNLMNELTGLQEKLVQKLEIEEYHRHMEDEIRRLQVLISDVLQDYGTEHMVPGSSNTECLEGFLRKLIDNYRALSMDKSALEGTVKEIVPKEVDASNYERRGKDVLDSAELNMTVYKKELEEALSNLSHVKEERDKTMEKLQSLISEVDVLNAQRDDLKERLNQEEQKLISTREKLNVAVRKGKGLVQQRDSLKQTIEAMNTEMEHLKSELNHRGDVLVHYEQRIKELSAYAEKVQTLESESLFLRNRLSETEHNLEDSNRTLNRLLNTLHGISVEGDFSVIDPVQKLEGIGKLYHDLHAALASTEHEAKKSKRATELLLAELNEVNERADGLHEELAKAEAFLAEVSKERDVMVSQRDEALSHLEKLITLHSEERKNQYSEAMELKAAIDQLRNGCFGVKKLVEDVLIKELGLLNDVDASMSTLLKQMNSNNVLFSPLKSSHGFLSSNSMEEGKFPTTGTFSEMKMQDHFDESIINEVLHHVGNGLRECNREIDSLKEKIHKHSISADQQAVSLSKVMETLHGEIVSQKESLEHLKKDVTCSELMKKGQDTEIFVMRRGVALLYEAFTTSIFEIENQKTQMVGNVLESKVNVLANMGMDLKLPTYINGRDPVDEQVLVTTEECIKKIAESLLTAVRGLTSMLEDRQKDLKSTIFNLQKELQEKDIQSNMVCGELVSQIKEAEAVARRYSLDLESAKDQVHKLEKQLEMLEEQRNLLELRIKELRHEEASSMELQERNKLLADKLTSKEQENEALMQALDEEELQMEELTKRIEELEKVVQQKNLDLENLEASHAKAMENLSITVTKFDDLHHLFKSLLSEVESLQSQLQGRDAEISFLRQENTKLTDNLLASSHNKKNSDEINEVMTWLDMIISRLGVHDLHLGDSDCNRMHAYKDIIDKQITSIMSESENLRVMAQSKEALLQEEKSRIEELLHKEETLERSLQEKETQLALLQGSGVSGPSNNMTTTEILEVEPFINKRTVTGASHVRSLRKVNNDQVAIGIDMDPADGVLNDEDDDKVHGFKSLSTSKIVPRFTRPVTDMIDGLWVSCDRALMRQPALRLGIIIYWAVMHTLLATFIV</sequence>
<feature type="region of interest" description="Disordered" evidence="2">
    <location>
        <begin position="1"/>
        <end position="80"/>
    </location>
</feature>
<evidence type="ECO:0000313" key="3">
    <source>
        <dbReference type="Proteomes" id="UP000189703"/>
    </source>
</evidence>
<dbReference type="PANTHER" id="PTHR43939">
    <property type="entry name" value="COILED-COIL DOMAIN-CONTAINING PROTEIN 158"/>
    <property type="match status" value="1"/>
</dbReference>
<dbReference type="GeneID" id="104609080"/>
<feature type="coiled-coil region" evidence="1">
    <location>
        <begin position="737"/>
        <end position="771"/>
    </location>
</feature>
<dbReference type="SUPFAM" id="SSF57997">
    <property type="entry name" value="Tropomyosin"/>
    <property type="match status" value="1"/>
</dbReference>
<feature type="region of interest" description="Disordered" evidence="2">
    <location>
        <begin position="221"/>
        <end position="244"/>
    </location>
</feature>
<dbReference type="OrthoDB" id="649641at2759"/>
<dbReference type="eggNOG" id="ENOG502QREE">
    <property type="taxonomic scope" value="Eukaryota"/>
</dbReference>
<feature type="coiled-coil region" evidence="1">
    <location>
        <begin position="1615"/>
        <end position="1652"/>
    </location>
</feature>
<dbReference type="RefSeq" id="XP_010273595.1">
    <property type="nucleotide sequence ID" value="XM_010275293.2"/>
</dbReference>